<sequence length="116" mass="12697">METKKGANGSGNAKGTAEDTSQEKSNETGSGADGQDEPETVFLCRVCRMWWEQWCSKKTTVNIRGTAGVQEGELTAAKKRRLEFIQQVLQDTADTIKGEEKGNEENPQANSNEGKD</sequence>
<name>A0A5S6Q865_TRIMR</name>
<organism evidence="2 3">
    <name type="scientific">Trichuris muris</name>
    <name type="common">Mouse whipworm</name>
    <dbReference type="NCBI Taxonomy" id="70415"/>
    <lineage>
        <taxon>Eukaryota</taxon>
        <taxon>Metazoa</taxon>
        <taxon>Ecdysozoa</taxon>
        <taxon>Nematoda</taxon>
        <taxon>Enoplea</taxon>
        <taxon>Dorylaimia</taxon>
        <taxon>Trichinellida</taxon>
        <taxon>Trichuridae</taxon>
        <taxon>Trichuris</taxon>
    </lineage>
</organism>
<feature type="region of interest" description="Disordered" evidence="1">
    <location>
        <begin position="1"/>
        <end position="38"/>
    </location>
</feature>
<evidence type="ECO:0000313" key="3">
    <source>
        <dbReference type="WBParaSite" id="TMUE_1000003383.1"/>
    </source>
</evidence>
<feature type="region of interest" description="Disordered" evidence="1">
    <location>
        <begin position="93"/>
        <end position="116"/>
    </location>
</feature>
<evidence type="ECO:0000313" key="2">
    <source>
        <dbReference type="Proteomes" id="UP000046395"/>
    </source>
</evidence>
<dbReference type="AlphaFoldDB" id="A0A5S6Q865"/>
<dbReference type="Proteomes" id="UP000046395">
    <property type="component" value="Unassembled WGS sequence"/>
</dbReference>
<dbReference type="WBParaSite" id="TMUE_1000003383.1">
    <property type="protein sequence ID" value="TMUE_1000003383.1"/>
    <property type="gene ID" value="WBGene00285337"/>
</dbReference>
<protein>
    <submittedName>
        <fullName evidence="3">Uncharacterized protein</fullName>
    </submittedName>
</protein>
<evidence type="ECO:0000256" key="1">
    <source>
        <dbReference type="SAM" id="MobiDB-lite"/>
    </source>
</evidence>
<reference evidence="3" key="1">
    <citation type="submission" date="2019-12" db="UniProtKB">
        <authorList>
            <consortium name="WormBaseParasite"/>
        </authorList>
    </citation>
    <scope>IDENTIFICATION</scope>
</reference>
<accession>A0A5S6Q865</accession>
<feature type="compositionally biased region" description="Low complexity" evidence="1">
    <location>
        <begin position="1"/>
        <end position="15"/>
    </location>
</feature>
<proteinExistence type="predicted"/>
<feature type="compositionally biased region" description="Polar residues" evidence="1">
    <location>
        <begin position="105"/>
        <end position="116"/>
    </location>
</feature>
<feature type="compositionally biased region" description="Basic and acidic residues" evidence="1">
    <location>
        <begin position="94"/>
        <end position="104"/>
    </location>
</feature>
<keyword evidence="2" id="KW-1185">Reference proteome</keyword>